<evidence type="ECO:0000313" key="3">
    <source>
        <dbReference type="Proteomes" id="UP000201252"/>
    </source>
</evidence>
<dbReference type="EMBL" id="HQ633071">
    <property type="protein sequence ID" value="AGH31763.1"/>
    <property type="molecule type" value="Genomic_DNA"/>
</dbReference>
<dbReference type="GeneID" id="15011172"/>
<keyword evidence="3" id="KW-1185">Reference proteome</keyword>
<proteinExistence type="predicted"/>
<feature type="region of interest" description="Disordered" evidence="1">
    <location>
        <begin position="106"/>
        <end position="131"/>
    </location>
</feature>
<gene>
    <name evidence="2" type="ORF">SWZG_00258</name>
</gene>
<evidence type="ECO:0000313" key="2">
    <source>
        <dbReference type="EMBL" id="AGH31763.1"/>
    </source>
</evidence>
<protein>
    <submittedName>
        <fullName evidence="2">Uncharacterized protein</fullName>
    </submittedName>
</protein>
<feature type="compositionally biased region" description="Polar residues" evidence="1">
    <location>
        <begin position="16"/>
        <end position="25"/>
    </location>
</feature>
<dbReference type="Proteomes" id="UP000201252">
    <property type="component" value="Segment"/>
</dbReference>
<feature type="region of interest" description="Disordered" evidence="1">
    <location>
        <begin position="1"/>
        <end position="25"/>
    </location>
</feature>
<organism evidence="2 3">
    <name type="scientific">Synechococcus phage S-SKS1</name>
    <dbReference type="NCBI Taxonomy" id="754042"/>
    <lineage>
        <taxon>Viruses</taxon>
        <taxon>Duplodnaviria</taxon>
        <taxon>Heunggongvirae</taxon>
        <taxon>Uroviricota</taxon>
        <taxon>Caudoviricetes</taxon>
        <taxon>Llyrvirus</taxon>
        <taxon>Llyrvirus SSKS1</taxon>
    </lineage>
</organism>
<sequence length="131" mass="14531">MAINNTPQLNMRRGNISPNKIANTGTNPYTGEYLSAGERKLIFKRNVSSANVFKKSGALVKTTPSAITSNVDTSSLSKRVSILENDVSFLAKALNKEADLERKAQKQYEKDVGKVEEKKLRSGEEKKLEKK</sequence>
<accession>M4QS85</accession>
<dbReference type="RefSeq" id="YP_007674615.1">
    <property type="nucleotide sequence ID" value="NC_020851.1"/>
</dbReference>
<reference evidence="2 3" key="1">
    <citation type="submission" date="2010-10" db="EMBL/GenBank/DDBJ databases">
        <title>The Genome Sequence of Synechococcus phage S-SKS1.</title>
        <authorList>
            <consortium name="The Broad Institute Genome Sequencing Platform"/>
            <person name="Henn M.R."/>
            <person name="Clokie M."/>
            <person name="Levin J."/>
            <person name="Malboeuf C."/>
            <person name="Casali M."/>
            <person name="Russ C."/>
            <person name="Lennon N."/>
            <person name="Chapman S.B."/>
            <person name="Erlich R."/>
            <person name="Young S.K."/>
            <person name="Yandava C."/>
            <person name="Zeng Q."/>
            <person name="Alvarado L."/>
            <person name="Anderson S."/>
            <person name="Berlin A."/>
            <person name="Chen Z."/>
            <person name="Freedman E."/>
            <person name="Gellesch M."/>
            <person name="Goldberg J."/>
            <person name="Green L."/>
            <person name="Griggs A."/>
            <person name="Gujja S."/>
            <person name="Heilman E.R."/>
            <person name="Heiman D."/>
            <person name="Hollinger A."/>
            <person name="Howarth C."/>
            <person name="Larson L."/>
            <person name="Mehta T."/>
            <person name="Pearson M."/>
            <person name="Roberts A."/>
            <person name="Ryan E."/>
            <person name="Saif S."/>
            <person name="Shea T."/>
            <person name="Shenoy N."/>
            <person name="Sisk P."/>
            <person name="Stolte C."/>
            <person name="Sykes S."/>
            <person name="White J."/>
            <person name="Haas B."/>
            <person name="Nusbaum C."/>
            <person name="Birren B."/>
        </authorList>
    </citation>
    <scope>NUCLEOTIDE SEQUENCE [LARGE SCALE GENOMIC DNA]</scope>
</reference>
<name>M4QS85_9CAUD</name>
<dbReference type="KEGG" id="vg:15011172"/>
<evidence type="ECO:0000256" key="1">
    <source>
        <dbReference type="SAM" id="MobiDB-lite"/>
    </source>
</evidence>